<dbReference type="AlphaFoldDB" id="A0A6L9LH22"/>
<dbReference type="EMBL" id="JAAFZH010000014">
    <property type="protein sequence ID" value="NDU97898.1"/>
    <property type="molecule type" value="Genomic_DNA"/>
</dbReference>
<dbReference type="RefSeq" id="WP_246225124.1">
    <property type="nucleotide sequence ID" value="NZ_JAAFZH010000014.1"/>
</dbReference>
<reference evidence="2 3" key="1">
    <citation type="submission" date="2020-02" db="EMBL/GenBank/DDBJ databases">
        <title>Draft genome sequence of two Spirosoma agri KCTC 52727 and Spirosoma terrae KCTC 52035.</title>
        <authorList>
            <person name="Rojas J."/>
            <person name="Ambika Manirajan B."/>
            <person name="Suarez C."/>
            <person name="Ratering S."/>
            <person name="Schnell S."/>
        </authorList>
    </citation>
    <scope>NUCLEOTIDE SEQUENCE [LARGE SCALE GENOMIC DNA]</scope>
    <source>
        <strain evidence="2 3">KCTC 52035</strain>
    </source>
</reference>
<accession>A0A6L9LH22</accession>
<evidence type="ECO:0000313" key="3">
    <source>
        <dbReference type="Proteomes" id="UP000474175"/>
    </source>
</evidence>
<protein>
    <recommendedName>
        <fullName evidence="1">Arm DNA-binding domain-containing protein</fullName>
    </recommendedName>
</protein>
<dbReference type="InterPro" id="IPR035386">
    <property type="entry name" value="Arm-DNA-bind_5"/>
</dbReference>
<comment type="caution">
    <text evidence="2">The sequence shown here is derived from an EMBL/GenBank/DDBJ whole genome shotgun (WGS) entry which is preliminary data.</text>
</comment>
<name>A0A6L9LH22_9BACT</name>
<dbReference type="Pfam" id="PF17293">
    <property type="entry name" value="Arm-DNA-bind_5"/>
    <property type="match status" value="1"/>
</dbReference>
<evidence type="ECO:0000313" key="2">
    <source>
        <dbReference type="EMBL" id="NDU97898.1"/>
    </source>
</evidence>
<feature type="non-terminal residue" evidence="2">
    <location>
        <position position="146"/>
    </location>
</feature>
<keyword evidence="3" id="KW-1185">Reference proteome</keyword>
<feature type="domain" description="Arm DNA-binding" evidence="1">
    <location>
        <begin position="11"/>
        <end position="76"/>
    </location>
</feature>
<dbReference type="Proteomes" id="UP000474175">
    <property type="component" value="Unassembled WGS sequence"/>
</dbReference>
<proteinExistence type="predicted"/>
<sequence length="146" mass="17401">MTIVKVSYKAVYNRRKQLDRNGKASVLIEAYQNGKRRYLKTGIHLSPNEWDERTKEVKKRPELNRLIRNKIDELERFELTFSGTHNRPFRLIDFDLVNPTKEDNPKKPGSFTAFALEHIQRDHANKSIGRVTFGRYNRVMKLRWSR</sequence>
<gene>
    <name evidence="2" type="ORF">GK108_23635</name>
</gene>
<organism evidence="2 3">
    <name type="scientific">Spirosoma terrae</name>
    <dbReference type="NCBI Taxonomy" id="1968276"/>
    <lineage>
        <taxon>Bacteria</taxon>
        <taxon>Pseudomonadati</taxon>
        <taxon>Bacteroidota</taxon>
        <taxon>Cytophagia</taxon>
        <taxon>Cytophagales</taxon>
        <taxon>Cytophagaceae</taxon>
        <taxon>Spirosoma</taxon>
    </lineage>
</organism>
<evidence type="ECO:0000259" key="1">
    <source>
        <dbReference type="Pfam" id="PF17293"/>
    </source>
</evidence>